<dbReference type="Gene3D" id="3.40.50.1000">
    <property type="entry name" value="HAD superfamily/HAD-like"/>
    <property type="match status" value="1"/>
</dbReference>
<sequence length="230" mass="24446">MRLVMWDIDYTLLSAGSVARLAYAPAFTAVTGVTWRQMAQPGGRTDRDIAVETFAMHGIDDCEPHLERFFTMFAAEFAARRELLLQEGRVLPGAREILVELSTRPHIVQTLVTGNIRAVALDKLSAFDLAGLVDFDIGGFGTEDVVRATLVRRSLERAAAKHGRPFEPSEVLVVGDTVHDVNAALANGVTAVAVATGGTDAATLAAAGAHVVLDDMSDIDAVVALLAGVH</sequence>
<keyword evidence="2" id="KW-1185">Reference proteome</keyword>
<dbReference type="SUPFAM" id="SSF56784">
    <property type="entry name" value="HAD-like"/>
    <property type="match status" value="1"/>
</dbReference>
<gene>
    <name evidence="1" type="ORF">ACFFIA_33780</name>
</gene>
<dbReference type="PANTHER" id="PTHR43434:SF1">
    <property type="entry name" value="PHOSPHOGLYCOLATE PHOSPHATASE"/>
    <property type="match status" value="1"/>
</dbReference>
<accession>A0ABV6MDL5</accession>
<comment type="caution">
    <text evidence="1">The sequence shown here is derived from an EMBL/GenBank/DDBJ whole genome shotgun (WGS) entry which is preliminary data.</text>
</comment>
<dbReference type="SFLD" id="SFLDG01129">
    <property type="entry name" value="C1.5:_HAD__Beta-PGM__Phosphata"/>
    <property type="match status" value="1"/>
</dbReference>
<dbReference type="InterPro" id="IPR036412">
    <property type="entry name" value="HAD-like_sf"/>
</dbReference>
<dbReference type="GO" id="GO:0016787">
    <property type="term" value="F:hydrolase activity"/>
    <property type="evidence" value="ECO:0007669"/>
    <property type="project" value="UniProtKB-KW"/>
</dbReference>
<evidence type="ECO:0000313" key="1">
    <source>
        <dbReference type="EMBL" id="MFC0532604.1"/>
    </source>
</evidence>
<dbReference type="RefSeq" id="WP_377258958.1">
    <property type="nucleotide sequence ID" value="NZ_JBHLUH010000073.1"/>
</dbReference>
<name>A0ABV6MDL5_9ACTN</name>
<dbReference type="InterPro" id="IPR023214">
    <property type="entry name" value="HAD_sf"/>
</dbReference>
<dbReference type="Proteomes" id="UP001589867">
    <property type="component" value="Unassembled WGS sequence"/>
</dbReference>
<dbReference type="SFLD" id="SFLDS00003">
    <property type="entry name" value="Haloacid_Dehalogenase"/>
    <property type="match status" value="1"/>
</dbReference>
<dbReference type="Gene3D" id="1.10.150.240">
    <property type="entry name" value="Putative phosphatase, domain 2"/>
    <property type="match status" value="1"/>
</dbReference>
<organism evidence="1 2">
    <name type="scientific">Phytohabitans kaempferiae</name>
    <dbReference type="NCBI Taxonomy" id="1620943"/>
    <lineage>
        <taxon>Bacteria</taxon>
        <taxon>Bacillati</taxon>
        <taxon>Actinomycetota</taxon>
        <taxon>Actinomycetes</taxon>
        <taxon>Micromonosporales</taxon>
        <taxon>Micromonosporaceae</taxon>
    </lineage>
</organism>
<dbReference type="PANTHER" id="PTHR43434">
    <property type="entry name" value="PHOSPHOGLYCOLATE PHOSPHATASE"/>
    <property type="match status" value="1"/>
</dbReference>
<dbReference type="InterPro" id="IPR023198">
    <property type="entry name" value="PGP-like_dom2"/>
</dbReference>
<evidence type="ECO:0000313" key="2">
    <source>
        <dbReference type="Proteomes" id="UP001589867"/>
    </source>
</evidence>
<proteinExistence type="predicted"/>
<dbReference type="InterPro" id="IPR050155">
    <property type="entry name" value="HAD-like_hydrolase_sf"/>
</dbReference>
<dbReference type="EMBL" id="JBHLUH010000073">
    <property type="protein sequence ID" value="MFC0532604.1"/>
    <property type="molecule type" value="Genomic_DNA"/>
</dbReference>
<dbReference type="Pfam" id="PF12710">
    <property type="entry name" value="HAD"/>
    <property type="match status" value="1"/>
</dbReference>
<keyword evidence="1" id="KW-0378">Hydrolase</keyword>
<protein>
    <submittedName>
        <fullName evidence="1">HAD family hydrolase</fullName>
    </submittedName>
</protein>
<reference evidence="1 2" key="1">
    <citation type="submission" date="2024-09" db="EMBL/GenBank/DDBJ databases">
        <authorList>
            <person name="Sun Q."/>
            <person name="Mori K."/>
        </authorList>
    </citation>
    <scope>NUCLEOTIDE SEQUENCE [LARGE SCALE GENOMIC DNA]</scope>
    <source>
        <strain evidence="1 2">TBRC 3947</strain>
    </source>
</reference>